<reference evidence="2" key="1">
    <citation type="submission" date="2023-11" db="EMBL/GenBank/DDBJ databases">
        <authorList>
            <person name="De Vega J J."/>
            <person name="De Vega J J."/>
        </authorList>
    </citation>
    <scope>NUCLEOTIDE SEQUENCE</scope>
</reference>
<sequence>MSRSSQDGTFARTPPTGPRNKKETWTRHPAELDFLCPTSIEDTEIIDYLRDHVFSVPPRAHSTSPSAYDERGESSAFFGVVCQINGQRVEVQLPVQYRTPVLWVVEFLWTMIRSSLTAESPEATWPAVRYEIWHVARLCQSLLEQAHRARDLTSRWRSLSFDRALRRYSLGYFRSANEDMKQFERVFSEQDYHKDDILAFDWTSREFEKRSNIRLSADQLSGGVSAEELQARLQIDPGPRAFRWASPGNSYPAMKGSPSSTPKITARPPRYHPNDDSVDNRRVKSRRGSRYEDASASPAVSNRTPPANLGLSPLAPPVPAEMVAQPVMDLSHHSFMPPPIQRPVTTRLCSASNGERTTDPRKRLSGCISLPPTAPSSPVASTSRLAVHSGAAPPIPPECPPHSAFVCAPERAGFAVPRTPTPSRGDFWIELMGPLRASASEMIKAEDMDDDRMAVDPQPVLGHIDQPLITPRQTPDRVHAGSFYPSPSPDHPRHPQRSMQREPEFDLQLTPTTPFMGTDMAAFVNILESMGKEMAALQSRVAFLELQVAEQPASPTLKSFHQLRHLLDKMEED</sequence>
<gene>
    <name evidence="2" type="ORF">MYCIT1_LOCUS21639</name>
</gene>
<feature type="region of interest" description="Disordered" evidence="1">
    <location>
        <begin position="463"/>
        <end position="503"/>
    </location>
</feature>
<organism evidence="2 3">
    <name type="scientific">Mycena citricolor</name>
    <dbReference type="NCBI Taxonomy" id="2018698"/>
    <lineage>
        <taxon>Eukaryota</taxon>
        <taxon>Fungi</taxon>
        <taxon>Dikarya</taxon>
        <taxon>Basidiomycota</taxon>
        <taxon>Agaricomycotina</taxon>
        <taxon>Agaricomycetes</taxon>
        <taxon>Agaricomycetidae</taxon>
        <taxon>Agaricales</taxon>
        <taxon>Marasmiineae</taxon>
        <taxon>Mycenaceae</taxon>
        <taxon>Mycena</taxon>
    </lineage>
</organism>
<name>A0AAD2HGE4_9AGAR</name>
<proteinExistence type="predicted"/>
<dbReference type="AlphaFoldDB" id="A0AAD2HGE4"/>
<feature type="compositionally biased region" description="Basic and acidic residues" evidence="1">
    <location>
        <begin position="272"/>
        <end position="282"/>
    </location>
</feature>
<feature type="region of interest" description="Disordered" evidence="1">
    <location>
        <begin position="244"/>
        <end position="309"/>
    </location>
</feature>
<protein>
    <submittedName>
        <fullName evidence="2">Uncharacterized protein</fullName>
    </submittedName>
</protein>
<keyword evidence="3" id="KW-1185">Reference proteome</keyword>
<dbReference type="EMBL" id="CAVNYO010000402">
    <property type="protein sequence ID" value="CAK5274428.1"/>
    <property type="molecule type" value="Genomic_DNA"/>
</dbReference>
<comment type="caution">
    <text evidence="2">The sequence shown here is derived from an EMBL/GenBank/DDBJ whole genome shotgun (WGS) entry which is preliminary data.</text>
</comment>
<evidence type="ECO:0000313" key="2">
    <source>
        <dbReference type="EMBL" id="CAK5274428.1"/>
    </source>
</evidence>
<accession>A0AAD2HGE4</accession>
<feature type="region of interest" description="Disordered" evidence="1">
    <location>
        <begin position="351"/>
        <end position="380"/>
    </location>
</feature>
<feature type="region of interest" description="Disordered" evidence="1">
    <location>
        <begin position="1"/>
        <end position="24"/>
    </location>
</feature>
<evidence type="ECO:0000313" key="3">
    <source>
        <dbReference type="Proteomes" id="UP001295794"/>
    </source>
</evidence>
<evidence type="ECO:0000256" key="1">
    <source>
        <dbReference type="SAM" id="MobiDB-lite"/>
    </source>
</evidence>
<dbReference type="Proteomes" id="UP001295794">
    <property type="component" value="Unassembled WGS sequence"/>
</dbReference>